<dbReference type="GO" id="GO:0004373">
    <property type="term" value="F:alpha-1,4-glucan glucosyltransferase (UDP-glucose donor) activity"/>
    <property type="evidence" value="ECO:0007669"/>
    <property type="project" value="InterPro"/>
</dbReference>
<evidence type="ECO:0000313" key="3">
    <source>
        <dbReference type="EMBL" id="POY37993.1"/>
    </source>
</evidence>
<evidence type="ECO:0000256" key="1">
    <source>
        <dbReference type="ARBA" id="ARBA00022676"/>
    </source>
</evidence>
<keyword evidence="2" id="KW-0808">Transferase</keyword>
<dbReference type="SUPFAM" id="SSF53756">
    <property type="entry name" value="UDP-Glycosyltransferase/glycogen phosphorylase"/>
    <property type="match status" value="1"/>
</dbReference>
<dbReference type="Gene3D" id="6.10.260.10">
    <property type="match status" value="1"/>
</dbReference>
<dbReference type="PANTHER" id="PTHR10176">
    <property type="entry name" value="GLYCOGEN SYNTHASE"/>
    <property type="match status" value="1"/>
</dbReference>
<dbReference type="Pfam" id="PF05693">
    <property type="entry name" value="Glycogen_syn"/>
    <property type="match status" value="1"/>
</dbReference>
<gene>
    <name evidence="3" type="ORF">C3K47_05570</name>
</gene>
<protein>
    <submittedName>
        <fullName evidence="3">Glycogen synthase</fullName>
    </submittedName>
</protein>
<dbReference type="InterPro" id="IPR008631">
    <property type="entry name" value="Glycogen_synth"/>
</dbReference>
<dbReference type="EMBL" id="PQVF01000003">
    <property type="protein sequence ID" value="POY37993.1"/>
    <property type="molecule type" value="Genomic_DNA"/>
</dbReference>
<evidence type="ECO:0000256" key="2">
    <source>
        <dbReference type="ARBA" id="ARBA00022679"/>
    </source>
</evidence>
<keyword evidence="1" id="KW-0328">Glycosyltransferase</keyword>
<reference evidence="3 4" key="1">
    <citation type="submission" date="2018-01" db="EMBL/GenBank/DDBJ databases">
        <authorList>
            <person name="Gaut B.S."/>
            <person name="Morton B.R."/>
            <person name="Clegg M.T."/>
            <person name="Duvall M.R."/>
        </authorList>
    </citation>
    <scope>NUCLEOTIDE SEQUENCE [LARGE SCALE GENOMIC DNA]</scope>
    <source>
        <strain evidence="3 4">HR-AV</strain>
    </source>
</reference>
<comment type="caution">
    <text evidence="3">The sequence shown here is derived from an EMBL/GenBank/DDBJ whole genome shotgun (WGS) entry which is preliminary data.</text>
</comment>
<dbReference type="PANTHER" id="PTHR10176:SF3">
    <property type="entry name" value="GLYCOGEN [STARCH] SYNTHASE"/>
    <property type="match status" value="1"/>
</dbReference>
<proteinExistence type="predicted"/>
<dbReference type="Gene3D" id="3.40.50.2000">
    <property type="entry name" value="Glycogen Phosphorylase B"/>
    <property type="match status" value="2"/>
</dbReference>
<dbReference type="GO" id="GO:0005978">
    <property type="term" value="P:glycogen biosynthetic process"/>
    <property type="evidence" value="ECO:0007669"/>
    <property type="project" value="InterPro"/>
</dbReference>
<evidence type="ECO:0000313" key="4">
    <source>
        <dbReference type="Proteomes" id="UP000236893"/>
    </source>
</evidence>
<organism evidence="3 4">
    <name type="scientific">Solitalea longa</name>
    <dbReference type="NCBI Taxonomy" id="2079460"/>
    <lineage>
        <taxon>Bacteria</taxon>
        <taxon>Pseudomonadati</taxon>
        <taxon>Bacteroidota</taxon>
        <taxon>Sphingobacteriia</taxon>
        <taxon>Sphingobacteriales</taxon>
        <taxon>Sphingobacteriaceae</taxon>
        <taxon>Solitalea</taxon>
    </lineage>
</organism>
<dbReference type="Proteomes" id="UP000236893">
    <property type="component" value="Unassembled WGS sequence"/>
</dbReference>
<dbReference type="OrthoDB" id="907602at2"/>
<sequence>MQLHKKLLVEIAWEVCNQVGGIYTVIRSKAPAMVEMWGNNYCLIGPMFPGRMPAEFEPTDKFDDAFGRAVLKMQKAGFDIHYGTWLVSGKPKVILINFASVYTRLHEVKYFLWEHHKIDTATYDELVDQTLAFGETVITFLDFLSQPGTTTKKIYAHFHEWMVASALPQIKKKKLPIKTVFTTHATQLGRYLATTTPRFYDILPGVDWHREAVRFNCLSKVLLERNAAHSADVFTTVSEITGYECEILVGRKPDVITPNGINIERFVALHEFQNLHLEYKQKINQFIMGHFFHSYSFDLDNTLYFFTSGRFEYVNKGFDLTIDAIDRLNKKMQKAGVDVTVVVFIITKQEFYSINSKVLHSRALMEEVRDTCTAIRKQIGDKLFVASAYNPEQKMPSLNDFVDDYWKLRLRRTLLTWKNDELPYIVTHDLVDNNNDQIVNHLRRIKLVNAKNDKVKIVYHPDFISPTNPLFGLEYHQFIRGCHLGVFPSYYEPWGYTPLECIASGIPTVTSDLSGFGDYVLSNLPSEESHGIYIVRRRHNDYNKSAESLANLLFSFVQLNRRERISQRNMVESSSENFDWKYLAKYYKDAYLLLMDEDTPQPSN</sequence>
<name>A0A2S5A7A3_9SPHI</name>
<dbReference type="RefSeq" id="WP_103788124.1">
    <property type="nucleotide sequence ID" value="NZ_PQVF01000003.1"/>
</dbReference>
<accession>A0A2S5A7A3</accession>
<keyword evidence="4" id="KW-1185">Reference proteome</keyword>
<dbReference type="GO" id="GO:0005737">
    <property type="term" value="C:cytoplasm"/>
    <property type="evidence" value="ECO:0007669"/>
    <property type="project" value="TreeGrafter"/>
</dbReference>
<dbReference type="AlphaFoldDB" id="A0A2S5A7A3"/>